<dbReference type="OrthoDB" id="9757870at2"/>
<evidence type="ECO:0000259" key="8">
    <source>
        <dbReference type="Pfam" id="PF00384"/>
    </source>
</evidence>
<dbReference type="NCBIfam" id="NF041783">
    <property type="entry name" value="mnquin_red_QrcB"/>
    <property type="match status" value="1"/>
</dbReference>
<dbReference type="EMBL" id="CP002085">
    <property type="protein sequence ID" value="ADK85581.1"/>
    <property type="molecule type" value="Genomic_DNA"/>
</dbReference>
<dbReference type="Gene3D" id="2.40.40.20">
    <property type="match status" value="1"/>
</dbReference>
<evidence type="ECO:0000313" key="11">
    <source>
        <dbReference type="Proteomes" id="UP000009047"/>
    </source>
</evidence>
<feature type="transmembrane region" description="Helical" evidence="7">
    <location>
        <begin position="7"/>
        <end position="26"/>
    </location>
</feature>
<keyword evidence="7" id="KW-0812">Transmembrane</keyword>
<dbReference type="InterPro" id="IPR050612">
    <property type="entry name" value="Prok_Mopterin_Oxidored"/>
</dbReference>
<dbReference type="SUPFAM" id="SSF50692">
    <property type="entry name" value="ADC-like"/>
    <property type="match status" value="1"/>
</dbReference>
<sequence>MTLDRRSFVKFVVGGVIGIHFSPLVWKLMDDTAIWTQNWNWVPVPEDGALAFASTVNPSTGTVLQARVIQGRMQGERLIRLEGATASPLGEGLIPADASALQLLYNHETRVQQPMLRNRQTGVFTRLSWEDALKLLAERLGKLAEGGQAHRVACLAGASGDVTSEILGRFMTAYGSPNLAFLPTAQQTLALAGKRLFGEENLGFDLANSDYVVSFGTPLLEGWGSPVAVRAAFAKWREEGKTTLVQVDTRASVTASQADKWLACKPGTEGLLALAMAHAIVAAGKSAVSAGGLADAKFAPEAVAEHTGVDAATIKEVALALAASNSGVAICGPGPEGGPGAMQDFLAVLALNAVAGKLGKPGGLVARKALPLAPLGAAVPTPTQPALAAGDHDPYTLTVNALRAKPYSLAALILAGGNPVFNGPQAVLVERLARKTPFVVALTPYLDESAAVADLVLPAAHFLECWGDVPTPFGCATGFYGLHRPLINGEPLAKATGDIFLTLAKAMGGQMAQALPQQSVFEALKTRAAGLGSFEELAQNKGFWAEDKPSYGGAANVNLAGLDWREPAALAHGHGHGLIMQAIPSLRTTWGRDPITPYMIKILTDATLAHKDQLVVEINPETAKEMHLAEGSRVELMGAHGGVNATVHLFAGAQPGMVFVPVGLGHTALGEFIGGKGDNFNRAVNVESDPLSGLPNWSLTRVSLRNIGGVSHV</sequence>
<dbReference type="GO" id="GO:0051539">
    <property type="term" value="F:4 iron, 4 sulfur cluster binding"/>
    <property type="evidence" value="ECO:0007669"/>
    <property type="project" value="UniProtKB-KW"/>
</dbReference>
<dbReference type="STRING" id="644282.Deba_2217"/>
<dbReference type="GO" id="GO:0046872">
    <property type="term" value="F:metal ion binding"/>
    <property type="evidence" value="ECO:0007669"/>
    <property type="project" value="UniProtKB-KW"/>
</dbReference>
<accession>E1QJ38</accession>
<evidence type="ECO:0000259" key="9">
    <source>
        <dbReference type="Pfam" id="PF01568"/>
    </source>
</evidence>
<dbReference type="Proteomes" id="UP000009047">
    <property type="component" value="Chromosome"/>
</dbReference>
<comment type="similarity">
    <text evidence="1">Belongs to the prokaryotic molybdopterin-containing oxidoreductase family.</text>
</comment>
<keyword evidence="2" id="KW-0411">Iron-sulfur</keyword>
<feature type="domain" description="Molybdopterin dinucleotide-binding" evidence="9">
    <location>
        <begin position="611"/>
        <end position="696"/>
    </location>
</feature>
<keyword evidence="11" id="KW-1185">Reference proteome</keyword>
<keyword evidence="7" id="KW-1133">Transmembrane helix</keyword>
<evidence type="ECO:0000313" key="10">
    <source>
        <dbReference type="EMBL" id="ADK85581.1"/>
    </source>
</evidence>
<dbReference type="HOGENOM" id="CLU_000422_13_3_7"/>
<gene>
    <name evidence="10" type="ordered locus">Deba_2217</name>
</gene>
<evidence type="ECO:0000256" key="4">
    <source>
        <dbReference type="ARBA" id="ARBA00022723"/>
    </source>
</evidence>
<dbReference type="Gene3D" id="3.40.228.10">
    <property type="entry name" value="Dimethylsulfoxide Reductase, domain 2"/>
    <property type="match status" value="1"/>
</dbReference>
<reference evidence="10 11" key="1">
    <citation type="journal article" date="2010" name="Stand. Genomic Sci.">
        <title>Complete genome sequence of Desulfarculus baarsii type strain (2st14).</title>
        <authorList>
            <person name="Sun H."/>
            <person name="Spring S."/>
            <person name="Lapidus A."/>
            <person name="Davenport K."/>
            <person name="Del Rio T.G."/>
            <person name="Tice H."/>
            <person name="Nolan M."/>
            <person name="Copeland A."/>
            <person name="Cheng J.F."/>
            <person name="Lucas S."/>
            <person name="Tapia R."/>
            <person name="Goodwin L."/>
            <person name="Pitluck S."/>
            <person name="Ivanova N."/>
            <person name="Pagani I."/>
            <person name="Mavromatis K."/>
            <person name="Ovchinnikova G."/>
            <person name="Pati A."/>
            <person name="Chen A."/>
            <person name="Palaniappan K."/>
            <person name="Hauser L."/>
            <person name="Chang Y.J."/>
            <person name="Jeffries C.D."/>
            <person name="Detter J.C."/>
            <person name="Han C."/>
            <person name="Rohde M."/>
            <person name="Brambilla E."/>
            <person name="Goker M."/>
            <person name="Woyke T."/>
            <person name="Bristow J."/>
            <person name="Eisen J.A."/>
            <person name="Markowitz V."/>
            <person name="Hugenholtz P."/>
            <person name="Kyrpides N.C."/>
            <person name="Klenk H.P."/>
            <person name="Land M."/>
        </authorList>
    </citation>
    <scope>NUCLEOTIDE SEQUENCE [LARGE SCALE GENOMIC DNA]</scope>
    <source>
        <strain evidence="11">ATCC 33931 / DSM 2075 / LMG 7858 / VKM B-1802 / 2st14</strain>
    </source>
</reference>
<dbReference type="CDD" id="cd02775">
    <property type="entry name" value="MopB_CT"/>
    <property type="match status" value="1"/>
</dbReference>
<organism evidence="10 11">
    <name type="scientific">Desulfarculus baarsii (strain ATCC 33931 / DSM 2075 / LMG 7858 / VKM B-1802 / 2st14)</name>
    <dbReference type="NCBI Taxonomy" id="644282"/>
    <lineage>
        <taxon>Bacteria</taxon>
        <taxon>Pseudomonadati</taxon>
        <taxon>Thermodesulfobacteriota</taxon>
        <taxon>Desulfarculia</taxon>
        <taxon>Desulfarculales</taxon>
        <taxon>Desulfarculaceae</taxon>
        <taxon>Desulfarculus</taxon>
    </lineage>
</organism>
<dbReference type="SUPFAM" id="SSF53706">
    <property type="entry name" value="Formate dehydrogenase/DMSO reductase, domains 1-3"/>
    <property type="match status" value="1"/>
</dbReference>
<dbReference type="Pfam" id="PF01568">
    <property type="entry name" value="Molydop_binding"/>
    <property type="match status" value="1"/>
</dbReference>
<dbReference type="Pfam" id="PF00384">
    <property type="entry name" value="Molybdopterin"/>
    <property type="match status" value="1"/>
</dbReference>
<dbReference type="eggNOG" id="COG0243">
    <property type="taxonomic scope" value="Bacteria"/>
</dbReference>
<keyword evidence="2" id="KW-0004">4Fe-4S</keyword>
<keyword evidence="5" id="KW-0732">Signal</keyword>
<evidence type="ECO:0000256" key="3">
    <source>
        <dbReference type="ARBA" id="ARBA00022505"/>
    </source>
</evidence>
<dbReference type="InterPro" id="IPR009010">
    <property type="entry name" value="Asp_de-COase-like_dom_sf"/>
</dbReference>
<evidence type="ECO:0000256" key="1">
    <source>
        <dbReference type="ARBA" id="ARBA00010312"/>
    </source>
</evidence>
<keyword evidence="2" id="KW-0408">Iron</keyword>
<dbReference type="Gene3D" id="3.30.2070.10">
    <property type="entry name" value="Formate dehydrogenase/DMSO reductase"/>
    <property type="match status" value="1"/>
</dbReference>
<keyword evidence="6" id="KW-0560">Oxidoreductase</keyword>
<dbReference type="GO" id="GO:0043546">
    <property type="term" value="F:molybdopterin cofactor binding"/>
    <property type="evidence" value="ECO:0007669"/>
    <property type="project" value="InterPro"/>
</dbReference>
<protein>
    <submittedName>
        <fullName evidence="10">Molybdopterin oxidoreductase</fullName>
    </submittedName>
</protein>
<dbReference type="InterPro" id="IPR006657">
    <property type="entry name" value="MoPterin_dinucl-bd_dom"/>
</dbReference>
<dbReference type="InterPro" id="IPR006656">
    <property type="entry name" value="Mopterin_OxRdtase"/>
</dbReference>
<evidence type="ECO:0000256" key="6">
    <source>
        <dbReference type="ARBA" id="ARBA00023002"/>
    </source>
</evidence>
<dbReference type="KEGG" id="dbr:Deba_2217"/>
<dbReference type="AlphaFoldDB" id="E1QJ38"/>
<keyword evidence="4" id="KW-0479">Metal-binding</keyword>
<feature type="domain" description="Molybdopterin oxidoreductase" evidence="8">
    <location>
        <begin position="110"/>
        <end position="464"/>
    </location>
</feature>
<dbReference type="PANTHER" id="PTHR43742">
    <property type="entry name" value="TRIMETHYLAMINE-N-OXIDE REDUCTASE"/>
    <property type="match status" value="1"/>
</dbReference>
<proteinExistence type="inferred from homology"/>
<dbReference type="InterPro" id="IPR053557">
    <property type="entry name" value="Molybdopterin-Qrc_component"/>
</dbReference>
<name>E1QJ38_DESB2</name>
<evidence type="ECO:0000256" key="2">
    <source>
        <dbReference type="ARBA" id="ARBA00022485"/>
    </source>
</evidence>
<evidence type="ECO:0000256" key="7">
    <source>
        <dbReference type="SAM" id="Phobius"/>
    </source>
</evidence>
<dbReference type="GO" id="GO:0016491">
    <property type="term" value="F:oxidoreductase activity"/>
    <property type="evidence" value="ECO:0007669"/>
    <property type="project" value="UniProtKB-KW"/>
</dbReference>
<keyword evidence="7" id="KW-0472">Membrane</keyword>
<dbReference type="PANTHER" id="PTHR43742:SF9">
    <property type="entry name" value="TETRATHIONATE REDUCTASE SUBUNIT A"/>
    <property type="match status" value="1"/>
</dbReference>
<evidence type="ECO:0000256" key="5">
    <source>
        <dbReference type="ARBA" id="ARBA00022729"/>
    </source>
</evidence>
<dbReference type="Gene3D" id="3.40.50.740">
    <property type="match status" value="1"/>
</dbReference>
<keyword evidence="3" id="KW-0500">Molybdenum</keyword>
<dbReference type="RefSeq" id="WP_013259022.1">
    <property type="nucleotide sequence ID" value="NC_014365.1"/>
</dbReference>